<sequence length="389" mass="40882">MPYLHKKKWGGVESLGKRSLLVDPHLYSAPVGTVRVPTRLMHSGFGPDEAGPVVFWRSKTRTSSFAEWMELHDAADGATLWRAESRYSDRAAPVDTVDPKTGKVLTEYLTVVRMYLESETRPRLMIVHRDQKPAGLRSETASRQLSVYTLDMEGAGAKDRASASRGRFPGSAPHNPSASTNPDDLADDLEEPADQFEFAPLPDGGDIFQISCNNLLTNIALTAVSLTGASAGPGGDVRVLARMKRPSETEQRWVDIDGGLDVPLVTMLLCAVDQLLISHAVIDYDVAWPSDYAFANGECCLSRKPEAGSHASQGDSASASIPSVSRGSSLGSVSTAAGSTAEGSVADAAEPSADDAPENTAAAATGPVAASAPVAPAAAPPSPSRPSAD</sequence>
<reference evidence="3" key="1">
    <citation type="journal article" date="2015" name="PLoS Genet.">
        <title>Genome Sequence and Transcriptome Analyses of Chrysochromulina tobin: Metabolic Tools for Enhanced Algal Fitness in the Prominent Order Prymnesiales (Haptophyceae).</title>
        <authorList>
            <person name="Hovde B.T."/>
            <person name="Deodato C.R."/>
            <person name="Hunsperger H.M."/>
            <person name="Ryken S.A."/>
            <person name="Yost W."/>
            <person name="Jha R.K."/>
            <person name="Patterson J."/>
            <person name="Monnat R.J. Jr."/>
            <person name="Barlow S.B."/>
            <person name="Starkenburg S.R."/>
            <person name="Cattolico R.A."/>
        </authorList>
    </citation>
    <scope>NUCLEOTIDE SEQUENCE</scope>
    <source>
        <strain evidence="3">CCMP291</strain>
    </source>
</reference>
<dbReference type="Proteomes" id="UP000037460">
    <property type="component" value="Unassembled WGS sequence"/>
</dbReference>
<feature type="compositionally biased region" description="Low complexity" evidence="1">
    <location>
        <begin position="320"/>
        <end position="334"/>
    </location>
</feature>
<feature type="non-terminal residue" evidence="2">
    <location>
        <position position="389"/>
    </location>
</feature>
<evidence type="ECO:0000313" key="3">
    <source>
        <dbReference type="Proteomes" id="UP000037460"/>
    </source>
</evidence>
<evidence type="ECO:0000256" key="1">
    <source>
        <dbReference type="SAM" id="MobiDB-lite"/>
    </source>
</evidence>
<dbReference type="EMBL" id="JWZX01003106">
    <property type="protein sequence ID" value="KOO24314.1"/>
    <property type="molecule type" value="Genomic_DNA"/>
</dbReference>
<feature type="compositionally biased region" description="Pro residues" evidence="1">
    <location>
        <begin position="378"/>
        <end position="389"/>
    </location>
</feature>
<protein>
    <submittedName>
        <fullName evidence="2">Uncharacterized protein</fullName>
    </submittedName>
</protein>
<feature type="compositionally biased region" description="Low complexity" evidence="1">
    <location>
        <begin position="358"/>
        <end position="377"/>
    </location>
</feature>
<feature type="compositionally biased region" description="Polar residues" evidence="1">
    <location>
        <begin position="310"/>
        <end position="319"/>
    </location>
</feature>
<proteinExistence type="predicted"/>
<feature type="region of interest" description="Disordered" evidence="1">
    <location>
        <begin position="305"/>
        <end position="389"/>
    </location>
</feature>
<organism evidence="2 3">
    <name type="scientific">Chrysochromulina tobinii</name>
    <dbReference type="NCBI Taxonomy" id="1460289"/>
    <lineage>
        <taxon>Eukaryota</taxon>
        <taxon>Haptista</taxon>
        <taxon>Haptophyta</taxon>
        <taxon>Prymnesiophyceae</taxon>
        <taxon>Prymnesiales</taxon>
        <taxon>Chrysochromulinaceae</taxon>
        <taxon>Chrysochromulina</taxon>
    </lineage>
</organism>
<feature type="region of interest" description="Disordered" evidence="1">
    <location>
        <begin position="158"/>
        <end position="188"/>
    </location>
</feature>
<dbReference type="AlphaFoldDB" id="A0A0M0JCK9"/>
<name>A0A0M0JCK9_9EUKA</name>
<accession>A0A0M0JCK9</accession>
<gene>
    <name evidence="2" type="ORF">Ctob_001523</name>
</gene>
<evidence type="ECO:0000313" key="2">
    <source>
        <dbReference type="EMBL" id="KOO24314.1"/>
    </source>
</evidence>
<comment type="caution">
    <text evidence="2">The sequence shown here is derived from an EMBL/GenBank/DDBJ whole genome shotgun (WGS) entry which is preliminary data.</text>
</comment>
<keyword evidence="3" id="KW-1185">Reference proteome</keyword>